<evidence type="ECO:0000256" key="13">
    <source>
        <dbReference type="ARBA" id="ARBA00022753"/>
    </source>
</evidence>
<evidence type="ECO:0000256" key="35">
    <source>
        <dbReference type="ARBA" id="ARBA00048630"/>
    </source>
</evidence>
<evidence type="ECO:0000256" key="29">
    <source>
        <dbReference type="ARBA" id="ARBA00047759"/>
    </source>
</evidence>
<evidence type="ECO:0000256" key="6">
    <source>
        <dbReference type="ARBA" id="ARBA00004642"/>
    </source>
</evidence>
<sequence length="419" mass="46308">MPPWLRVPPRRRHSPGSPARGLRSSRCCRAQKMAEAPETEGLGERPGSSGATNGPGGSRARPHGPRPPPDDGDVVVTPSKRNPDGRFVNPWSTWKTPDKKHALKWMLTEKDFSKVPAAEELQRTLPVHKPYFVEGAGGSGGSPPESVRVTWLGHACVLVELEGFSFLTDPVFSERASPVGFAGPRRYRPVPCTVAQLPEGLDAVLISHNHYDHLDHNSVVQLNRRYGTRLSWFVPLGLAGWMQNTGCENVQELDWWSERSAGLRSNITVAFTPAQHWCKRGAFDDNKVLWGSWCVLGTDARFYFAGDTGYCDVFQQIGRRYGPFTLAAIPIGAYAPSWFMSSQHVDPEAAVKIHVDVRAGYSVGIHWGTFSLANEFYLEPPQKLAEALSAGGHKPDVFFVLQHGETRDVGPGGWRPFPR</sequence>
<name>A0AAJ7T5A8_PETMA</name>
<evidence type="ECO:0000256" key="25">
    <source>
        <dbReference type="ARBA" id="ARBA00047399"/>
    </source>
</evidence>
<evidence type="ECO:0000256" key="12">
    <source>
        <dbReference type="ARBA" id="ARBA00022723"/>
    </source>
</evidence>
<dbReference type="PANTHER" id="PTHR15032">
    <property type="entry name" value="N-ACYL-PHOSPHATIDYLETHANOLAMINE-HYDROLYZING PHOSPHOLIPASE D"/>
    <property type="match status" value="1"/>
</dbReference>
<comment type="catalytic activity">
    <reaction evidence="33">
        <text>N-decanoyl-1-hexadecanoyl-2-(9Z,12Z-octadecadienoyl)-sn-glycero-3-phosphoethanolamine + H2O = N-decanoyl ethanolamine + 1-hexadecanoyl-2-(9Z,12Z-octadecadienoyl)-sn-glycero-3-phosphate + H(+)</text>
        <dbReference type="Rhea" id="RHEA:45608"/>
        <dbReference type="ChEBI" id="CHEBI:15377"/>
        <dbReference type="ChEBI" id="CHEBI:15378"/>
        <dbReference type="ChEBI" id="CHEBI:72860"/>
        <dbReference type="ChEBI" id="CHEBI:85295"/>
        <dbReference type="ChEBI" id="CHEBI:85301"/>
    </reaction>
    <physiologicalReaction direction="left-to-right" evidence="33">
        <dbReference type="Rhea" id="RHEA:45609"/>
    </physiologicalReaction>
</comment>
<keyword evidence="20" id="KW-0472">Membrane</keyword>
<keyword evidence="42" id="KW-1185">Reference proteome</keyword>
<keyword evidence="22" id="KW-1208">Phospholipid metabolism</keyword>
<comment type="catalytic activity">
    <reaction evidence="38">
        <text>1-O-(1Z-octadecenoyl)-2-(9Z-octadecenoyl)-sn-glycero-3-phospho-N-hexadecanoyl-ethanolamine + H2O = 1-O-(1Z-octadecenoyl)-2-(9Z-octadecenoyl)-sn-glycero-3-phosphate + N-hexadecanoylethanolamine + H(+)</text>
        <dbReference type="Rhea" id="RHEA:56464"/>
        <dbReference type="ChEBI" id="CHEBI:15377"/>
        <dbReference type="ChEBI" id="CHEBI:15378"/>
        <dbReference type="ChEBI" id="CHEBI:71464"/>
        <dbReference type="ChEBI" id="CHEBI:138663"/>
        <dbReference type="ChEBI" id="CHEBI:140452"/>
    </reaction>
    <physiologicalReaction direction="left-to-right" evidence="38">
        <dbReference type="Rhea" id="RHEA:56465"/>
    </physiologicalReaction>
</comment>
<comment type="catalytic activity">
    <reaction evidence="27">
        <text>N-hexadecanoyl-1,2-di-(9Z-octadecenoyl)-sn-glycero-3-phosphoethanolamine + H2O = N-hexadecanoylethanolamine + 1,2-di-(9Z-octadecenoyl)-sn-glycero-3-phosphate + H(+)</text>
        <dbReference type="Rhea" id="RHEA:45540"/>
        <dbReference type="ChEBI" id="CHEBI:15377"/>
        <dbReference type="ChEBI" id="CHEBI:15378"/>
        <dbReference type="ChEBI" id="CHEBI:71464"/>
        <dbReference type="ChEBI" id="CHEBI:74546"/>
        <dbReference type="ChEBI" id="CHEBI:78097"/>
    </reaction>
    <physiologicalReaction direction="left-to-right" evidence="27">
        <dbReference type="Rhea" id="RHEA:45541"/>
    </physiologicalReaction>
</comment>
<dbReference type="AlphaFoldDB" id="A0AAJ7T5A8"/>
<evidence type="ECO:0000256" key="2">
    <source>
        <dbReference type="ARBA" id="ARBA00004146"/>
    </source>
</evidence>
<comment type="cofactor">
    <cofactor evidence="1">
        <name>Zn(2+)</name>
        <dbReference type="ChEBI" id="CHEBI:29105"/>
    </cofactor>
</comment>
<keyword evidence="16" id="KW-0442">Lipid degradation</keyword>
<evidence type="ECO:0000256" key="22">
    <source>
        <dbReference type="ARBA" id="ARBA00023264"/>
    </source>
</evidence>
<keyword evidence="18" id="KW-0333">Golgi apparatus</keyword>
<comment type="catalytic activity">
    <reaction evidence="30">
        <text>N-dodecanoyl-1,2-di-(9Z-octadecenoyl)-sn-glycero-3-phosphoethanolamine + H2O = N-dodecanoylethanolamine + 1,2-di-(9Z-octadecenoyl)-sn-glycero-3-phosphate + H(+)</text>
        <dbReference type="Rhea" id="RHEA:45556"/>
        <dbReference type="ChEBI" id="CHEBI:15377"/>
        <dbReference type="ChEBI" id="CHEBI:15378"/>
        <dbReference type="ChEBI" id="CHEBI:74546"/>
        <dbReference type="ChEBI" id="CHEBI:85263"/>
        <dbReference type="ChEBI" id="CHEBI:85294"/>
    </reaction>
    <physiologicalReaction direction="left-to-right" evidence="30">
        <dbReference type="Rhea" id="RHEA:45557"/>
    </physiologicalReaction>
</comment>
<dbReference type="EC" id="3.1.4.54" evidence="9"/>
<evidence type="ECO:0000256" key="10">
    <source>
        <dbReference type="ARBA" id="ARBA00016017"/>
    </source>
</evidence>
<evidence type="ECO:0000256" key="24">
    <source>
        <dbReference type="ARBA" id="ARBA00047392"/>
    </source>
</evidence>
<comment type="similarity">
    <text evidence="7">Belongs to the NAPE-PLD family.</text>
</comment>
<dbReference type="KEGG" id="pmrn:116942489"/>
<dbReference type="GO" id="GO:0070291">
    <property type="term" value="P:N-acylethanolamine metabolic process"/>
    <property type="evidence" value="ECO:0007669"/>
    <property type="project" value="TreeGrafter"/>
</dbReference>
<evidence type="ECO:0000256" key="7">
    <source>
        <dbReference type="ARBA" id="ARBA00010127"/>
    </source>
</evidence>
<keyword evidence="17" id="KW-0007">Acetylation</keyword>
<evidence type="ECO:0000256" key="3">
    <source>
        <dbReference type="ARBA" id="ARBA00004259"/>
    </source>
</evidence>
<organism evidence="42 43">
    <name type="scientific">Petromyzon marinus</name>
    <name type="common">Sea lamprey</name>
    <dbReference type="NCBI Taxonomy" id="7757"/>
    <lineage>
        <taxon>Eukaryota</taxon>
        <taxon>Metazoa</taxon>
        <taxon>Chordata</taxon>
        <taxon>Craniata</taxon>
        <taxon>Vertebrata</taxon>
        <taxon>Cyclostomata</taxon>
        <taxon>Hyperoartia</taxon>
        <taxon>Petromyzontiformes</taxon>
        <taxon>Petromyzontidae</taxon>
        <taxon>Petromyzon</taxon>
    </lineage>
</organism>
<dbReference type="CTD" id="222236"/>
<dbReference type="GO" id="GO:0000139">
    <property type="term" value="C:Golgi membrane"/>
    <property type="evidence" value="ECO:0007669"/>
    <property type="project" value="UniProtKB-SubCell"/>
</dbReference>
<evidence type="ECO:0000256" key="9">
    <source>
        <dbReference type="ARBA" id="ARBA00012279"/>
    </source>
</evidence>
<proteinExistence type="inferred from homology"/>
<evidence type="ECO:0000256" key="21">
    <source>
        <dbReference type="ARBA" id="ARBA00023242"/>
    </source>
</evidence>
<evidence type="ECO:0000256" key="31">
    <source>
        <dbReference type="ARBA" id="ARBA00048025"/>
    </source>
</evidence>
<evidence type="ECO:0000313" key="43">
    <source>
        <dbReference type="RefSeq" id="XP_032810377.1"/>
    </source>
</evidence>
<keyword evidence="12" id="KW-0479">Metal-binding</keyword>
<keyword evidence="13" id="KW-0967">Endosome</keyword>
<dbReference type="SUPFAM" id="SSF56281">
    <property type="entry name" value="Metallo-hydrolase/oxidoreductase"/>
    <property type="match status" value="1"/>
</dbReference>
<evidence type="ECO:0000256" key="38">
    <source>
        <dbReference type="ARBA" id="ARBA00049023"/>
    </source>
</evidence>
<dbReference type="InterPro" id="IPR036866">
    <property type="entry name" value="RibonucZ/Hydroxyglut_hydro"/>
</dbReference>
<comment type="catalytic activity">
    <reaction evidence="39">
        <text>N-octanoyl-1-hexadecanoyl-2-(9Z,12Z-octadecadienoyl)-sn-glycero-3-phosphoethanolamine + H2O = N-octanoyl ethanolamine + 1-hexadecanoyl-2-(9Z,12Z-octadecadienoyl)-sn-glycero-3-phosphate + H(+)</text>
        <dbReference type="Rhea" id="RHEA:45612"/>
        <dbReference type="ChEBI" id="CHEBI:15377"/>
        <dbReference type="ChEBI" id="CHEBI:15378"/>
        <dbReference type="ChEBI" id="CHEBI:72860"/>
        <dbReference type="ChEBI" id="CHEBI:85296"/>
        <dbReference type="ChEBI" id="CHEBI:85302"/>
    </reaction>
    <physiologicalReaction direction="left-to-right" evidence="39">
        <dbReference type="Rhea" id="RHEA:45613"/>
    </physiologicalReaction>
</comment>
<dbReference type="GO" id="GO:0005654">
    <property type="term" value="C:nucleoplasm"/>
    <property type="evidence" value="ECO:0007669"/>
    <property type="project" value="UniProtKB-SubCell"/>
</dbReference>
<reference evidence="43" key="1">
    <citation type="submission" date="2025-08" db="UniProtKB">
        <authorList>
            <consortium name="RefSeq"/>
        </authorList>
    </citation>
    <scope>IDENTIFICATION</scope>
    <source>
        <tissue evidence="43">Sperm</tissue>
    </source>
</reference>
<comment type="subunit">
    <text evidence="8">Homodimer. Bile acids promote the assembly of inactive monomers into an active dimer and enable catalysis.</text>
</comment>
<dbReference type="Gene3D" id="3.60.15.10">
    <property type="entry name" value="Ribonuclease Z/Hydroxyacylglutathione hydrolase-like"/>
    <property type="match status" value="1"/>
</dbReference>
<comment type="catalytic activity">
    <reaction evidence="25">
        <text>N-octadecanoyl-1,2-di-(9Z-octadecenoyl)-sn-glycero-3-phosphoethanolamine + H2O = N-octadecanoyl ethanolamine + 1,2-di-(9Z-octadecenoyl)-sn-glycero-3-phosphate + H(+)</text>
        <dbReference type="Rhea" id="RHEA:45536"/>
        <dbReference type="ChEBI" id="CHEBI:15377"/>
        <dbReference type="ChEBI" id="CHEBI:15378"/>
        <dbReference type="ChEBI" id="CHEBI:74546"/>
        <dbReference type="ChEBI" id="CHEBI:85292"/>
        <dbReference type="ChEBI" id="CHEBI:85299"/>
    </reaction>
    <physiologicalReaction direction="left-to-right" evidence="25">
        <dbReference type="Rhea" id="RHEA:45537"/>
    </physiologicalReaction>
</comment>
<dbReference type="FunFam" id="3.60.15.10:FF:000016">
    <property type="entry name" value="N-acyl-phosphatidylethanolamine-hydrolyzing phospholipase D, putative"/>
    <property type="match status" value="1"/>
</dbReference>
<evidence type="ECO:0000259" key="41">
    <source>
        <dbReference type="Pfam" id="PF12706"/>
    </source>
</evidence>
<dbReference type="Pfam" id="PF12706">
    <property type="entry name" value="Lactamase_B_2"/>
    <property type="match status" value="1"/>
</dbReference>
<comment type="catalytic activity">
    <reaction evidence="28">
        <text>N,1-diacyl-sn-glycero-3-phosphoethanolamine + H2O = an N-acylethanolamine + a 1-acyl-sn-glycero-3-phosphate + H(+)</text>
        <dbReference type="Rhea" id="RHEA:53164"/>
        <dbReference type="ChEBI" id="CHEBI:15377"/>
        <dbReference type="ChEBI" id="CHEBI:15378"/>
        <dbReference type="ChEBI" id="CHEBI:52640"/>
        <dbReference type="ChEBI" id="CHEBI:57970"/>
        <dbReference type="ChEBI" id="CHEBI:85216"/>
    </reaction>
    <physiologicalReaction direction="left-to-right" evidence="28">
        <dbReference type="Rhea" id="RHEA:53165"/>
    </physiologicalReaction>
</comment>
<comment type="catalytic activity">
    <reaction evidence="35">
        <text>N,1,2-tri-(9Z-octadecenoyl)-sn-glycero-3-phosphoethanolamine + H2O = N-(9Z-octadecenoyl) ethanolamine + 1,2-di-(9Z-octadecenoyl)-sn-glycero-3-phosphate + H(+)</text>
        <dbReference type="Rhea" id="RHEA:45532"/>
        <dbReference type="ChEBI" id="CHEBI:15377"/>
        <dbReference type="ChEBI" id="CHEBI:15378"/>
        <dbReference type="ChEBI" id="CHEBI:71466"/>
        <dbReference type="ChEBI" id="CHEBI:74546"/>
        <dbReference type="ChEBI" id="CHEBI:85291"/>
    </reaction>
    <physiologicalReaction direction="left-to-right" evidence="35">
        <dbReference type="Rhea" id="RHEA:45533"/>
    </physiologicalReaction>
</comment>
<keyword evidence="21" id="KW-0539">Nucleus</keyword>
<evidence type="ECO:0000256" key="11">
    <source>
        <dbReference type="ARBA" id="ARBA00022668"/>
    </source>
</evidence>
<evidence type="ECO:0000313" key="42">
    <source>
        <dbReference type="Proteomes" id="UP001318040"/>
    </source>
</evidence>
<gene>
    <name evidence="43" type="primary">NAPEPLD</name>
</gene>
<evidence type="ECO:0000256" key="40">
    <source>
        <dbReference type="SAM" id="MobiDB-lite"/>
    </source>
</evidence>
<comment type="catalytic activity">
    <reaction evidence="31">
        <text>N-(5Z,8Z,11Z,14Z-eicosatetraenoyl)-1,2-di-(9Z-octadecenoyl)-sn-glycero-3-phosphoethanolamine + H2O = N-(5Z,8Z,11Z,14Z-eicosatetraenoyl)-ethanolamine + 1,2-di-(9Z-octadecenoyl)-sn-glycero-3-phosphate + H(+)</text>
        <dbReference type="Rhea" id="RHEA:45528"/>
        <dbReference type="ChEBI" id="CHEBI:2700"/>
        <dbReference type="ChEBI" id="CHEBI:15377"/>
        <dbReference type="ChEBI" id="CHEBI:15378"/>
        <dbReference type="ChEBI" id="CHEBI:74546"/>
        <dbReference type="ChEBI" id="CHEBI:85277"/>
    </reaction>
    <physiologicalReaction direction="left-to-right" evidence="31">
        <dbReference type="Rhea" id="RHEA:45529"/>
    </physiologicalReaction>
</comment>
<evidence type="ECO:0000256" key="14">
    <source>
        <dbReference type="ARBA" id="ARBA00022801"/>
    </source>
</evidence>
<comment type="catalytic activity">
    <reaction evidence="26">
        <text>N,1-dihexadecanoyl-sn-glycero-3-phosphoethanolamine + H2O = N-hexadecanoylethanolamine + 1-hexadecanoyl-sn-glycero-3-phosphate + H(+)</text>
        <dbReference type="Rhea" id="RHEA:45592"/>
        <dbReference type="ChEBI" id="CHEBI:15377"/>
        <dbReference type="ChEBI" id="CHEBI:15378"/>
        <dbReference type="ChEBI" id="CHEBI:57518"/>
        <dbReference type="ChEBI" id="CHEBI:71464"/>
        <dbReference type="ChEBI" id="CHEBI:85335"/>
    </reaction>
    <physiologicalReaction direction="left-to-right" evidence="26">
        <dbReference type="Rhea" id="RHEA:45593"/>
    </physiologicalReaction>
</comment>
<keyword evidence="15" id="KW-0862">Zinc</keyword>
<keyword evidence="11" id="KW-0595">Phospholipid degradation</keyword>
<dbReference type="GO" id="GO:0009395">
    <property type="term" value="P:phospholipid catabolic process"/>
    <property type="evidence" value="ECO:0007669"/>
    <property type="project" value="UniProtKB-KW"/>
</dbReference>
<evidence type="ECO:0000256" key="18">
    <source>
        <dbReference type="ARBA" id="ARBA00023034"/>
    </source>
</evidence>
<keyword evidence="19" id="KW-0443">Lipid metabolism</keyword>
<evidence type="ECO:0000256" key="27">
    <source>
        <dbReference type="ARBA" id="ARBA00047474"/>
    </source>
</evidence>
<evidence type="ECO:0000256" key="23">
    <source>
        <dbReference type="ARBA" id="ARBA00045525"/>
    </source>
</evidence>
<accession>A0AAJ7T5A8</accession>
<protein>
    <recommendedName>
        <fullName evidence="10">N-acyl-phosphatidylethanolamine-hydrolyzing phospholipase D</fullName>
        <ecNumber evidence="9">3.1.4.54</ecNumber>
    </recommendedName>
</protein>
<comment type="catalytic activity">
    <reaction evidence="36">
        <text>N-(5Z,8Z,11Z,14Z-eicosatetraenoyl)-1,2-diacyl-sn-glycero-3-phosphoethanolamine + H2O = N-(5Z,8Z,11Z,14Z-eicosatetraenoyl)-ethanolamine + a 1,2-diacyl-sn-glycero-3-phosphate + H(+)</text>
        <dbReference type="Rhea" id="RHEA:56548"/>
        <dbReference type="ChEBI" id="CHEBI:2700"/>
        <dbReference type="ChEBI" id="CHEBI:15377"/>
        <dbReference type="ChEBI" id="CHEBI:15378"/>
        <dbReference type="ChEBI" id="CHEBI:58608"/>
        <dbReference type="ChEBI" id="CHEBI:140532"/>
    </reaction>
    <physiologicalReaction direction="left-to-right" evidence="36">
        <dbReference type="Rhea" id="RHEA:56549"/>
    </physiologicalReaction>
</comment>
<evidence type="ECO:0000256" key="37">
    <source>
        <dbReference type="ARBA" id="ARBA00048938"/>
    </source>
</evidence>
<feature type="domain" description="Metallo-beta-lactamase" evidence="41">
    <location>
        <begin position="166"/>
        <end position="367"/>
    </location>
</feature>
<evidence type="ECO:0000256" key="20">
    <source>
        <dbReference type="ARBA" id="ARBA00023136"/>
    </source>
</evidence>
<evidence type="ECO:0000256" key="5">
    <source>
        <dbReference type="ARBA" id="ARBA00004481"/>
    </source>
</evidence>
<evidence type="ECO:0000256" key="34">
    <source>
        <dbReference type="ARBA" id="ARBA00048593"/>
    </source>
</evidence>
<evidence type="ECO:0000256" key="1">
    <source>
        <dbReference type="ARBA" id="ARBA00001947"/>
    </source>
</evidence>
<comment type="catalytic activity">
    <reaction evidence="37">
        <text>N-butanoyl-1-hexadecanoyl-2-(9Z,12Z-octadecadienoyl)-sn-glycero-3-phosphoethanolamine + H2O = N-butanoyl ethanolamine + 1-hexadecanoyl-2-(9Z,12Z-octadecadienoyl)-sn-glycero-3-phosphate + H(+)</text>
        <dbReference type="Rhea" id="RHEA:45620"/>
        <dbReference type="ChEBI" id="CHEBI:15377"/>
        <dbReference type="ChEBI" id="CHEBI:15378"/>
        <dbReference type="ChEBI" id="CHEBI:72860"/>
        <dbReference type="ChEBI" id="CHEBI:85298"/>
        <dbReference type="ChEBI" id="CHEBI:85304"/>
    </reaction>
    <physiologicalReaction direction="left-to-right" evidence="37">
        <dbReference type="Rhea" id="RHEA:45621"/>
    </physiologicalReaction>
</comment>
<evidence type="ECO:0000256" key="33">
    <source>
        <dbReference type="ARBA" id="ARBA00048371"/>
    </source>
</evidence>
<evidence type="ECO:0000256" key="26">
    <source>
        <dbReference type="ARBA" id="ARBA00047456"/>
    </source>
</evidence>
<comment type="catalytic activity">
    <reaction evidence="29">
        <text>N-tetradecanoyl-1,2-di-(9Z-octadecenoyl)-sn-glycero-3-phosphoethanolamine + H2O = N-tetradecanoylethanolamine + 1,2-di-(9Z-octadecenoyl)-sn-glycero-3-phosphate + H(+)</text>
        <dbReference type="Rhea" id="RHEA:45552"/>
        <dbReference type="ChEBI" id="CHEBI:15377"/>
        <dbReference type="ChEBI" id="CHEBI:15378"/>
        <dbReference type="ChEBI" id="CHEBI:74546"/>
        <dbReference type="ChEBI" id="CHEBI:85262"/>
        <dbReference type="ChEBI" id="CHEBI:85293"/>
    </reaction>
    <physiologicalReaction direction="left-to-right" evidence="29">
        <dbReference type="Rhea" id="RHEA:45553"/>
    </physiologicalReaction>
</comment>
<keyword evidence="14" id="KW-0378">Hydrolase</keyword>
<evidence type="ECO:0000256" key="36">
    <source>
        <dbReference type="ARBA" id="ARBA00048796"/>
    </source>
</evidence>
<comment type="catalytic activity">
    <reaction evidence="24">
        <text>N-(5Z,8Z,11Z,14Z-eicosatetraenoyl)-1-(9Z-octadecenoyl)-sn-glycero-3-phosphoethanolamine + H2O = N-(5Z,8Z,11Z,14Z-eicosatetraenoyl)-ethanolamine + 1-(9Z-octadecenoyl)-sn-glycero-3-phosphate + H(+)</text>
        <dbReference type="Rhea" id="RHEA:45544"/>
        <dbReference type="ChEBI" id="CHEBI:2700"/>
        <dbReference type="ChEBI" id="CHEBI:15377"/>
        <dbReference type="ChEBI" id="CHEBI:15378"/>
        <dbReference type="ChEBI" id="CHEBI:74544"/>
        <dbReference type="ChEBI" id="CHEBI:85223"/>
    </reaction>
    <physiologicalReaction direction="left-to-right" evidence="24">
        <dbReference type="Rhea" id="RHEA:45545"/>
    </physiologicalReaction>
</comment>
<dbReference type="GO" id="GO:0046872">
    <property type="term" value="F:metal ion binding"/>
    <property type="evidence" value="ECO:0007669"/>
    <property type="project" value="UniProtKB-KW"/>
</dbReference>
<evidence type="ECO:0000256" key="4">
    <source>
        <dbReference type="ARBA" id="ARBA00004395"/>
    </source>
</evidence>
<dbReference type="GO" id="GO:0005635">
    <property type="term" value="C:nuclear envelope"/>
    <property type="evidence" value="ECO:0007669"/>
    <property type="project" value="UniProtKB-SubCell"/>
</dbReference>
<evidence type="ECO:0000256" key="32">
    <source>
        <dbReference type="ARBA" id="ARBA00048295"/>
    </source>
</evidence>
<dbReference type="PANTHER" id="PTHR15032:SF4">
    <property type="entry name" value="N-ACYL-PHOSPHATIDYLETHANOLAMINE-HYDROLYZING PHOSPHOLIPASE D"/>
    <property type="match status" value="1"/>
</dbReference>
<evidence type="ECO:0000256" key="15">
    <source>
        <dbReference type="ARBA" id="ARBA00022833"/>
    </source>
</evidence>
<comment type="subcellular location">
    <subcellularLocation>
        <location evidence="2">Early endosome membrane</location>
    </subcellularLocation>
    <subcellularLocation>
        <location evidence="5">Endosome membrane</location>
        <topology evidence="5">Peripheral membrane protein</topology>
    </subcellularLocation>
    <subcellularLocation>
        <location evidence="4">Golgi apparatus membrane</location>
        <topology evidence="4">Peripheral membrane protein</topology>
    </subcellularLocation>
    <subcellularLocation>
        <location evidence="3">Nucleus envelope</location>
    </subcellularLocation>
    <subcellularLocation>
        <location evidence="6">Nucleus</location>
        <location evidence="6">Nucleoplasm</location>
    </subcellularLocation>
</comment>
<dbReference type="GO" id="GO:0031901">
    <property type="term" value="C:early endosome membrane"/>
    <property type="evidence" value="ECO:0007669"/>
    <property type="project" value="UniProtKB-SubCell"/>
</dbReference>
<dbReference type="InterPro" id="IPR001279">
    <property type="entry name" value="Metallo-B-lactamas"/>
</dbReference>
<feature type="region of interest" description="Disordered" evidence="40">
    <location>
        <begin position="1"/>
        <end position="93"/>
    </location>
</feature>
<evidence type="ECO:0000256" key="19">
    <source>
        <dbReference type="ARBA" id="ARBA00023098"/>
    </source>
</evidence>
<evidence type="ECO:0000256" key="16">
    <source>
        <dbReference type="ARBA" id="ARBA00022963"/>
    </source>
</evidence>
<evidence type="ECO:0000256" key="30">
    <source>
        <dbReference type="ARBA" id="ARBA00047926"/>
    </source>
</evidence>
<comment type="catalytic activity">
    <reaction evidence="32">
        <text>N,1-dihexadecanoyl-2-(9Z,12Z-octadecadienoyl)-sn-glycero-3-phosphoethanolamine + H2O = 1-hexadecanoyl-2-(9Z,12Z-octadecadienoyl)-sn-glycero-3-phosphate + N-hexadecanoylethanolamine + H(+)</text>
        <dbReference type="Rhea" id="RHEA:45596"/>
        <dbReference type="ChEBI" id="CHEBI:15377"/>
        <dbReference type="ChEBI" id="CHEBI:15378"/>
        <dbReference type="ChEBI" id="CHEBI:71464"/>
        <dbReference type="ChEBI" id="CHEBI:72860"/>
        <dbReference type="ChEBI" id="CHEBI:85334"/>
    </reaction>
    <physiologicalReaction direction="left-to-right" evidence="32">
        <dbReference type="Rhea" id="RHEA:45597"/>
    </physiologicalReaction>
</comment>
<dbReference type="GO" id="GO:0070292">
    <property type="term" value="P:N-acylphosphatidylethanolamine metabolic process"/>
    <property type="evidence" value="ECO:0007669"/>
    <property type="project" value="TreeGrafter"/>
</dbReference>
<evidence type="ECO:0000256" key="28">
    <source>
        <dbReference type="ARBA" id="ARBA00047528"/>
    </source>
</evidence>
<comment type="function">
    <text evidence="23">D-type phospholipase that hydrolyzes N-acyl-phosphatidylethanolamines (NAPEs) to produce bioactive N-acylethanolamines/fatty acid ethanolamides (NAEs/FAEs) and phosphatidic acid. Cleaves the terminal phosphodiester bond of diacyl- and alkenylacyl-NAPEs, primarily playing a role in the generation of long-chain saturated and monounsaturated NAEs in the brain. May control NAPE homeostasis in dopaminergic neuron membranes and regulate neuron survival, partly through RAC1 activation. As a regulator of lipid metabolism in the adipose tissue, mediates the crosstalk between adipocytes, gut microbiota and immune cells to control body temperature and weight. In particular, regulates energy homeostasis by promoting cold-induced brown or beige adipocyte differentiation program to generate heat from fatty acids and glucose. Has limited D-type phospholipase activity toward N-acyl lyso-NAPEs.</text>
</comment>
<dbReference type="GO" id="GO:0070290">
    <property type="term" value="F:N-acylphosphatidylethanolamine-specific phospholipase D activity"/>
    <property type="evidence" value="ECO:0007669"/>
    <property type="project" value="UniProtKB-EC"/>
</dbReference>
<evidence type="ECO:0000256" key="39">
    <source>
        <dbReference type="ARBA" id="ARBA00049463"/>
    </source>
</evidence>
<dbReference type="Proteomes" id="UP001318040">
    <property type="component" value="Chromosome 14"/>
</dbReference>
<dbReference type="RefSeq" id="XP_032810377.1">
    <property type="nucleotide sequence ID" value="XM_032954486.1"/>
</dbReference>
<comment type="catalytic activity">
    <reaction evidence="34">
        <text>N-hexanoyl-1-hexadecanoyl-2-(9Z,12Z-octadecadienoyl)-sn-glycero-3-phosphoethanolamine + H2O = N-hexanoyl ethanolamine + 1-hexadecanoyl-2-(9Z,12Z-octadecadienoyl)-sn-glycero-3-phosphate + H(+)</text>
        <dbReference type="Rhea" id="RHEA:45616"/>
        <dbReference type="ChEBI" id="CHEBI:15377"/>
        <dbReference type="ChEBI" id="CHEBI:15378"/>
        <dbReference type="ChEBI" id="CHEBI:72860"/>
        <dbReference type="ChEBI" id="CHEBI:85297"/>
        <dbReference type="ChEBI" id="CHEBI:85303"/>
    </reaction>
    <physiologicalReaction direction="left-to-right" evidence="34">
        <dbReference type="Rhea" id="RHEA:45617"/>
    </physiologicalReaction>
</comment>
<evidence type="ECO:0000256" key="17">
    <source>
        <dbReference type="ARBA" id="ARBA00022990"/>
    </source>
</evidence>
<evidence type="ECO:0000256" key="8">
    <source>
        <dbReference type="ARBA" id="ARBA00011543"/>
    </source>
</evidence>